<name>A0A402D212_9BACT</name>
<dbReference type="RefSeq" id="WP_119323588.1">
    <property type="nucleotide sequence ID" value="NZ_AP025739.1"/>
</dbReference>
<sequence length="130" mass="13052">MTDESPKASSPSIAEHLFDKLAQSLGGRAGASLVFGDPIERDGITIVPVARARYGFGFGGGSQGDDEQGGGGGGGVTSRPVGYIEIRGGEAKFRSIGPSPAAIIIATIGAAIVGSLAVIGWAWGSHDKGR</sequence>
<evidence type="ECO:0000313" key="3">
    <source>
        <dbReference type="EMBL" id="BDI30136.1"/>
    </source>
</evidence>
<evidence type="ECO:0000256" key="2">
    <source>
        <dbReference type="SAM" id="Phobius"/>
    </source>
</evidence>
<dbReference type="Pfam" id="PF09579">
    <property type="entry name" value="Spore_YtfJ"/>
    <property type="match status" value="1"/>
</dbReference>
<organism evidence="3 4">
    <name type="scientific">Capsulimonas corticalis</name>
    <dbReference type="NCBI Taxonomy" id="2219043"/>
    <lineage>
        <taxon>Bacteria</taxon>
        <taxon>Bacillati</taxon>
        <taxon>Armatimonadota</taxon>
        <taxon>Armatimonadia</taxon>
        <taxon>Capsulimonadales</taxon>
        <taxon>Capsulimonadaceae</taxon>
        <taxon>Capsulimonas</taxon>
    </lineage>
</organism>
<feature type="transmembrane region" description="Helical" evidence="2">
    <location>
        <begin position="101"/>
        <end position="123"/>
    </location>
</feature>
<feature type="compositionally biased region" description="Gly residues" evidence="1">
    <location>
        <begin position="58"/>
        <end position="76"/>
    </location>
</feature>
<accession>A0A402D212</accession>
<dbReference type="EMBL" id="AP025739">
    <property type="protein sequence ID" value="BDI30136.1"/>
    <property type="molecule type" value="Genomic_DNA"/>
</dbReference>
<reference evidence="3 4" key="1">
    <citation type="journal article" date="2019" name="Int. J. Syst. Evol. Microbiol.">
        <title>Capsulimonas corticalis gen. nov., sp. nov., an aerobic capsulated bacterium, of a novel bacterial order, Capsulimonadales ord. nov., of the class Armatimonadia of the phylum Armatimonadetes.</title>
        <authorList>
            <person name="Li J."/>
            <person name="Kudo C."/>
            <person name="Tonouchi A."/>
        </authorList>
    </citation>
    <scope>NUCLEOTIDE SEQUENCE [LARGE SCALE GENOMIC DNA]</scope>
    <source>
        <strain evidence="3 4">AX-7</strain>
    </source>
</reference>
<keyword evidence="2" id="KW-0472">Membrane</keyword>
<keyword evidence="4" id="KW-1185">Reference proteome</keyword>
<evidence type="ECO:0000313" key="4">
    <source>
        <dbReference type="Proteomes" id="UP000287394"/>
    </source>
</evidence>
<dbReference type="InterPro" id="IPR014229">
    <property type="entry name" value="Spore_YtfJ"/>
</dbReference>
<feature type="region of interest" description="Disordered" evidence="1">
    <location>
        <begin position="58"/>
        <end position="79"/>
    </location>
</feature>
<keyword evidence="2" id="KW-0812">Transmembrane</keyword>
<proteinExistence type="predicted"/>
<dbReference type="KEGG" id="ccot:CCAX7_21870"/>
<evidence type="ECO:0000256" key="1">
    <source>
        <dbReference type="SAM" id="MobiDB-lite"/>
    </source>
</evidence>
<dbReference type="PANTHER" id="PTHR39162:SF1">
    <property type="entry name" value="SPORULATION PROTEIN YTFJ"/>
    <property type="match status" value="1"/>
</dbReference>
<dbReference type="OrthoDB" id="4571710at2"/>
<dbReference type="PANTHER" id="PTHR39162">
    <property type="entry name" value="GLL3345 PROTEIN"/>
    <property type="match status" value="1"/>
</dbReference>
<dbReference type="Proteomes" id="UP000287394">
    <property type="component" value="Chromosome"/>
</dbReference>
<dbReference type="AlphaFoldDB" id="A0A402D212"/>
<keyword evidence="2" id="KW-1133">Transmembrane helix</keyword>
<protein>
    <submittedName>
        <fullName evidence="3">Uncharacterized protein</fullName>
    </submittedName>
</protein>
<gene>
    <name evidence="3" type="ORF">CCAX7_21870</name>
</gene>